<evidence type="ECO:0000313" key="3">
    <source>
        <dbReference type="EMBL" id="EJF43559.1"/>
    </source>
</evidence>
<reference evidence="3 4" key="1">
    <citation type="submission" date="2012-05" db="EMBL/GenBank/DDBJ databases">
        <authorList>
            <person name="Harkins D.M."/>
            <person name="Madupu R."/>
            <person name="Durkin A.S."/>
            <person name="Torralba M."/>
            <person name="Methe B."/>
            <person name="Sutton G.G."/>
            <person name="Nelson K.E."/>
        </authorList>
    </citation>
    <scope>NUCLEOTIDE SEQUENCE [LARGE SCALE GENOMIC DNA]</scope>
    <source>
        <strain evidence="3 4">F0489</strain>
    </source>
</reference>
<organism evidence="3 4">
    <name type="scientific">Actinomyces massiliensis F0489</name>
    <dbReference type="NCBI Taxonomy" id="1125718"/>
    <lineage>
        <taxon>Bacteria</taxon>
        <taxon>Bacillati</taxon>
        <taxon>Actinomycetota</taxon>
        <taxon>Actinomycetes</taxon>
        <taxon>Actinomycetales</taxon>
        <taxon>Actinomycetaceae</taxon>
        <taxon>Actinomyces</taxon>
    </lineage>
</organism>
<dbReference type="OrthoDB" id="9801186at2"/>
<dbReference type="InterPro" id="IPR036291">
    <property type="entry name" value="NAD(P)-bd_dom_sf"/>
</dbReference>
<dbReference type="AlphaFoldDB" id="J0N9E8"/>
<dbReference type="PANTHER" id="PTHR44154">
    <property type="entry name" value="QUINONE OXIDOREDUCTASE"/>
    <property type="match status" value="1"/>
</dbReference>
<evidence type="ECO:0000259" key="2">
    <source>
        <dbReference type="Pfam" id="PF08240"/>
    </source>
</evidence>
<feature type="domain" description="Alcohol dehydrogenase-like N-terminal" evidence="2">
    <location>
        <begin position="27"/>
        <end position="86"/>
    </location>
</feature>
<dbReference type="SUPFAM" id="SSF50129">
    <property type="entry name" value="GroES-like"/>
    <property type="match status" value="1"/>
</dbReference>
<accession>J0N9E8</accession>
<protein>
    <submittedName>
        <fullName evidence="3">Alcohol dehydrogenase, catalytic domain, GroES-like protein</fullName>
    </submittedName>
</protein>
<dbReference type="InterPro" id="IPR011032">
    <property type="entry name" value="GroES-like_sf"/>
</dbReference>
<keyword evidence="1" id="KW-0521">NADP</keyword>
<dbReference type="Proteomes" id="UP000002941">
    <property type="component" value="Unassembled WGS sequence"/>
</dbReference>
<dbReference type="Pfam" id="PF08240">
    <property type="entry name" value="ADH_N"/>
    <property type="match status" value="1"/>
</dbReference>
<dbReference type="InterPro" id="IPR051603">
    <property type="entry name" value="Zinc-ADH_QOR/CCCR"/>
</dbReference>
<proteinExistence type="predicted"/>
<dbReference type="eggNOG" id="COG0604">
    <property type="taxonomic scope" value="Bacteria"/>
</dbReference>
<dbReference type="PANTHER" id="PTHR44154:SF1">
    <property type="entry name" value="QUINONE OXIDOREDUCTASE"/>
    <property type="match status" value="1"/>
</dbReference>
<dbReference type="RefSeq" id="WP_008731823.1">
    <property type="nucleotide sequence ID" value="NZ_AKFT01000123.1"/>
</dbReference>
<feature type="non-terminal residue" evidence="3">
    <location>
        <position position="202"/>
    </location>
</feature>
<evidence type="ECO:0000313" key="4">
    <source>
        <dbReference type="Proteomes" id="UP000002941"/>
    </source>
</evidence>
<dbReference type="InterPro" id="IPR013154">
    <property type="entry name" value="ADH-like_N"/>
</dbReference>
<dbReference type="Gene3D" id="3.40.50.720">
    <property type="entry name" value="NAD(P)-binding Rossmann-like Domain"/>
    <property type="match status" value="1"/>
</dbReference>
<sequence>MWAVQYRSSGGPEVLRLEKAPRPVLRPGQVLVRTLASGVSRVDVLYRRGRLPHGVSFPKRTGFDAVGQVVAGSSGPIKVGDWVAVVLGLEPLRGRGTTVELLAVEPSRCGRFPAGYVPSVEDCALVLGGLTALRAVRNGLRVRRGDRLLVVGAGGPVGMAAIQIARGCGASVDAIAGRTALERCRGLGAEHVRDYRSPEAEA</sequence>
<dbReference type="Gene3D" id="3.90.180.10">
    <property type="entry name" value="Medium-chain alcohol dehydrogenases, catalytic domain"/>
    <property type="match status" value="1"/>
</dbReference>
<gene>
    <name evidence="3" type="ORF">HMPREF1318_2520</name>
</gene>
<dbReference type="EMBL" id="AKFT01000123">
    <property type="protein sequence ID" value="EJF43559.1"/>
    <property type="molecule type" value="Genomic_DNA"/>
</dbReference>
<keyword evidence="4" id="KW-1185">Reference proteome</keyword>
<dbReference type="SUPFAM" id="SSF51735">
    <property type="entry name" value="NAD(P)-binding Rossmann-fold domains"/>
    <property type="match status" value="1"/>
</dbReference>
<evidence type="ECO:0000256" key="1">
    <source>
        <dbReference type="ARBA" id="ARBA00022857"/>
    </source>
</evidence>
<comment type="caution">
    <text evidence="3">The sequence shown here is derived from an EMBL/GenBank/DDBJ whole genome shotgun (WGS) entry which is preliminary data.</text>
</comment>
<name>J0N9E8_9ACTO</name>